<dbReference type="Gene3D" id="1.10.340.30">
    <property type="entry name" value="Hypothetical protein, domain 2"/>
    <property type="match status" value="1"/>
</dbReference>
<dbReference type="InParanoid" id="A0A1U8AJG1"/>
<evidence type="ECO:0000256" key="2">
    <source>
        <dbReference type="ARBA" id="ARBA00023242"/>
    </source>
</evidence>
<protein>
    <submittedName>
        <fullName evidence="4">Uncharacterized protein LOC104604635</fullName>
    </submittedName>
</protein>
<dbReference type="RefSeq" id="XP_010267374.1">
    <property type="nucleotide sequence ID" value="XM_010269072.1"/>
</dbReference>
<dbReference type="GeneID" id="104604635"/>
<evidence type="ECO:0000313" key="3">
    <source>
        <dbReference type="Proteomes" id="UP000189703"/>
    </source>
</evidence>
<evidence type="ECO:0000256" key="1">
    <source>
        <dbReference type="ARBA" id="ARBA00004123"/>
    </source>
</evidence>
<dbReference type="STRING" id="4432.A0A1U8AJG1"/>
<organism evidence="3 4">
    <name type="scientific">Nelumbo nucifera</name>
    <name type="common">Sacred lotus</name>
    <dbReference type="NCBI Taxonomy" id="4432"/>
    <lineage>
        <taxon>Eukaryota</taxon>
        <taxon>Viridiplantae</taxon>
        <taxon>Streptophyta</taxon>
        <taxon>Embryophyta</taxon>
        <taxon>Tracheophyta</taxon>
        <taxon>Spermatophyta</taxon>
        <taxon>Magnoliopsida</taxon>
        <taxon>Proteales</taxon>
        <taxon>Nelumbonaceae</taxon>
        <taxon>Nelumbo</taxon>
    </lineage>
</organism>
<evidence type="ECO:0000313" key="4">
    <source>
        <dbReference type="RefSeq" id="XP_010267374.1"/>
    </source>
</evidence>
<reference evidence="4" key="1">
    <citation type="submission" date="2025-08" db="UniProtKB">
        <authorList>
            <consortium name="RefSeq"/>
        </authorList>
    </citation>
    <scope>IDENTIFICATION</scope>
</reference>
<keyword evidence="2" id="KW-0539">Nucleus</keyword>
<dbReference type="PANTHER" id="PTHR15074:SF0">
    <property type="entry name" value="METHYL-CPG-BINDING DOMAIN PROTEIN 4-LIKE PROTEIN"/>
    <property type="match status" value="1"/>
</dbReference>
<accession>A0A1U8AJG1</accession>
<name>A0A1U8AJG1_NELNU</name>
<dbReference type="PANTHER" id="PTHR15074">
    <property type="entry name" value="METHYL-CPG-BINDING PROTEIN"/>
    <property type="match status" value="1"/>
</dbReference>
<dbReference type="GO" id="GO:0005634">
    <property type="term" value="C:nucleus"/>
    <property type="evidence" value="ECO:0007669"/>
    <property type="project" value="UniProtKB-SubCell"/>
</dbReference>
<gene>
    <name evidence="4" type="primary">LOC104604635</name>
</gene>
<dbReference type="OrthoDB" id="10265068at2759"/>
<comment type="subcellular location">
    <subcellularLocation>
        <location evidence="1">Nucleus</location>
    </subcellularLocation>
</comment>
<keyword evidence="3" id="KW-1185">Reference proteome</keyword>
<dbReference type="AlphaFoldDB" id="A0A1U8AJG1"/>
<dbReference type="Proteomes" id="UP000189703">
    <property type="component" value="Unplaced"/>
</dbReference>
<proteinExistence type="predicted"/>
<sequence length="159" mass="18455">MSKLPPQHISVGKSLYFYCSFSHKSPLPTAAEFLHHVHLSLSPVMILSLAAAAPTSHCCCSYFFHPLKRILWIWLLACVWRCPVSKDYSSVLKLLLCYFTTSAFITSVLPSTRYADDAYAIFCTGKWDRVWPIDHMLNKYWDFLWLLRKYHDRDSVDGE</sequence>
<dbReference type="KEGG" id="nnu:104604635"/>
<dbReference type="InterPro" id="IPR045138">
    <property type="entry name" value="MeCP2/MBD4"/>
</dbReference>
<dbReference type="GO" id="GO:0003677">
    <property type="term" value="F:DNA binding"/>
    <property type="evidence" value="ECO:0007669"/>
    <property type="project" value="InterPro"/>
</dbReference>